<comment type="similarity">
    <text evidence="1 5">Belongs to the bacterial ribosomal protein bL32 family.</text>
</comment>
<evidence type="ECO:0000256" key="4">
    <source>
        <dbReference type="ARBA" id="ARBA00035178"/>
    </source>
</evidence>
<comment type="caution">
    <text evidence="6">The sequence shown here is derived from an EMBL/GenBank/DDBJ whole genome shotgun (WGS) entry which is preliminary data.</text>
</comment>
<evidence type="ECO:0000256" key="1">
    <source>
        <dbReference type="ARBA" id="ARBA00008560"/>
    </source>
</evidence>
<dbReference type="GO" id="GO:0003735">
    <property type="term" value="F:structural constituent of ribosome"/>
    <property type="evidence" value="ECO:0007669"/>
    <property type="project" value="InterPro"/>
</dbReference>
<dbReference type="Proteomes" id="UP000229641">
    <property type="component" value="Unassembled WGS sequence"/>
</dbReference>
<accession>A0A2H0LW28</accession>
<evidence type="ECO:0000256" key="5">
    <source>
        <dbReference type="HAMAP-Rule" id="MF_00340"/>
    </source>
</evidence>
<reference evidence="6 7" key="1">
    <citation type="submission" date="2017-09" db="EMBL/GenBank/DDBJ databases">
        <title>Depth-based differentiation of microbial function through sediment-hosted aquifers and enrichment of novel symbionts in the deep terrestrial subsurface.</title>
        <authorList>
            <person name="Probst A.J."/>
            <person name="Ladd B."/>
            <person name="Jarett J.K."/>
            <person name="Geller-Mcgrath D.E."/>
            <person name="Sieber C.M."/>
            <person name="Emerson J.B."/>
            <person name="Anantharaman K."/>
            <person name="Thomas B.C."/>
            <person name="Malmstrom R."/>
            <person name="Stieglmeier M."/>
            <person name="Klingl A."/>
            <person name="Woyke T."/>
            <person name="Ryan C.M."/>
            <person name="Banfield J.F."/>
        </authorList>
    </citation>
    <scope>NUCLEOTIDE SEQUENCE [LARGE SCALE GENOMIC DNA]</scope>
    <source>
        <strain evidence="6">CG11_big_fil_rev_8_21_14_0_20_42_13</strain>
    </source>
</reference>
<dbReference type="InterPro" id="IPR002677">
    <property type="entry name" value="Ribosomal_bL32"/>
</dbReference>
<dbReference type="SUPFAM" id="SSF57829">
    <property type="entry name" value="Zn-binding ribosomal proteins"/>
    <property type="match status" value="1"/>
</dbReference>
<dbReference type="InterPro" id="IPR044957">
    <property type="entry name" value="Ribosomal_bL32_bact"/>
</dbReference>
<gene>
    <name evidence="5" type="primary">rpmF</name>
    <name evidence="6" type="ORF">COV72_07460</name>
</gene>
<evidence type="ECO:0000256" key="3">
    <source>
        <dbReference type="ARBA" id="ARBA00023274"/>
    </source>
</evidence>
<evidence type="ECO:0000313" key="6">
    <source>
        <dbReference type="EMBL" id="PIQ88566.1"/>
    </source>
</evidence>
<sequence>MPLPKRRFSKTRSRKKRTHKKIKATLLSVCPQCKQPKLSHRICPTCGYYKGRQVIEIKDKSEKKGEK</sequence>
<name>A0A2H0LW28_9BACT</name>
<organism evidence="6 7">
    <name type="scientific">Candidatus Ghiorseimicrobium undicola</name>
    <dbReference type="NCBI Taxonomy" id="1974746"/>
    <lineage>
        <taxon>Bacteria</taxon>
        <taxon>Pseudomonadati</taxon>
        <taxon>Candidatus Omnitrophota</taxon>
        <taxon>Candidatus Ghiorseimicrobium</taxon>
    </lineage>
</organism>
<keyword evidence="3 5" id="KW-0687">Ribonucleoprotein</keyword>
<dbReference type="PANTHER" id="PTHR35534:SF1">
    <property type="entry name" value="LARGE RIBOSOMAL SUBUNIT PROTEIN BL32"/>
    <property type="match status" value="1"/>
</dbReference>
<dbReference type="InterPro" id="IPR011332">
    <property type="entry name" value="Ribosomal_zn-bd"/>
</dbReference>
<evidence type="ECO:0000313" key="7">
    <source>
        <dbReference type="Proteomes" id="UP000229641"/>
    </source>
</evidence>
<dbReference type="NCBIfam" id="TIGR01031">
    <property type="entry name" value="rpmF_bact"/>
    <property type="match status" value="1"/>
</dbReference>
<protein>
    <recommendedName>
        <fullName evidence="4 5">Large ribosomal subunit protein bL32</fullName>
    </recommendedName>
</protein>
<dbReference type="AlphaFoldDB" id="A0A2H0LW28"/>
<evidence type="ECO:0000256" key="2">
    <source>
        <dbReference type="ARBA" id="ARBA00022980"/>
    </source>
</evidence>
<dbReference type="PANTHER" id="PTHR35534">
    <property type="entry name" value="50S RIBOSOMAL PROTEIN L32"/>
    <property type="match status" value="1"/>
</dbReference>
<dbReference type="GO" id="GO:0006412">
    <property type="term" value="P:translation"/>
    <property type="evidence" value="ECO:0007669"/>
    <property type="project" value="UniProtKB-UniRule"/>
</dbReference>
<proteinExistence type="inferred from homology"/>
<dbReference type="GO" id="GO:0015934">
    <property type="term" value="C:large ribosomal subunit"/>
    <property type="evidence" value="ECO:0007669"/>
    <property type="project" value="InterPro"/>
</dbReference>
<dbReference type="HAMAP" id="MF_00340">
    <property type="entry name" value="Ribosomal_bL32"/>
    <property type="match status" value="1"/>
</dbReference>
<keyword evidence="2 5" id="KW-0689">Ribosomal protein</keyword>
<dbReference type="Pfam" id="PF01783">
    <property type="entry name" value="Ribosomal_L32p"/>
    <property type="match status" value="1"/>
</dbReference>
<dbReference type="EMBL" id="PCWA01000096">
    <property type="protein sequence ID" value="PIQ88566.1"/>
    <property type="molecule type" value="Genomic_DNA"/>
</dbReference>